<evidence type="ECO:0000313" key="3">
    <source>
        <dbReference type="EMBL" id="GIG15066.1"/>
    </source>
</evidence>
<name>A0A8J3LH35_9ACTN</name>
<feature type="compositionally biased region" description="Polar residues" evidence="1">
    <location>
        <begin position="51"/>
        <end position="60"/>
    </location>
</feature>
<sequence length="201" mass="20780">MSNQAPGRTSFWTSFAGVVTAVAGLLSALIAAGALIFQIVGRDGTPAPQPQARSTTSAPASESVAGPGSQPTAGPTRVDDPGRPLWHGGPLRFDNNGIDFDTTPPTRDPGPSMDVYDGDFFQIVAYNSSNKVARWTGTGAPGARDCSDLLAAQGDRIGKFTQSQIYCVRTGGGRVVAVKFLDAKQGGGSQIDATVWLDPAA</sequence>
<feature type="region of interest" description="Disordered" evidence="1">
    <location>
        <begin position="45"/>
        <end position="111"/>
    </location>
</feature>
<evidence type="ECO:0000256" key="2">
    <source>
        <dbReference type="SAM" id="Phobius"/>
    </source>
</evidence>
<feature type="transmembrane region" description="Helical" evidence="2">
    <location>
        <begin position="12"/>
        <end position="37"/>
    </location>
</feature>
<organism evidence="3 4">
    <name type="scientific">Catellatospora methionotrophica</name>
    <dbReference type="NCBI Taxonomy" id="121620"/>
    <lineage>
        <taxon>Bacteria</taxon>
        <taxon>Bacillati</taxon>
        <taxon>Actinomycetota</taxon>
        <taxon>Actinomycetes</taxon>
        <taxon>Micromonosporales</taxon>
        <taxon>Micromonosporaceae</taxon>
        <taxon>Catellatospora</taxon>
    </lineage>
</organism>
<proteinExistence type="predicted"/>
<dbReference type="Proteomes" id="UP000660339">
    <property type="component" value="Unassembled WGS sequence"/>
</dbReference>
<keyword evidence="2" id="KW-1133">Transmembrane helix</keyword>
<keyword evidence="2" id="KW-0812">Transmembrane</keyword>
<keyword evidence="4" id="KW-1185">Reference proteome</keyword>
<dbReference type="RefSeq" id="WP_166379349.1">
    <property type="nucleotide sequence ID" value="NZ_BAAATT010000005.1"/>
</dbReference>
<evidence type="ECO:0000256" key="1">
    <source>
        <dbReference type="SAM" id="MobiDB-lite"/>
    </source>
</evidence>
<protein>
    <submittedName>
        <fullName evidence="3">Uncharacterized protein</fullName>
    </submittedName>
</protein>
<comment type="caution">
    <text evidence="3">The sequence shown here is derived from an EMBL/GenBank/DDBJ whole genome shotgun (WGS) entry which is preliminary data.</text>
</comment>
<accession>A0A8J3LH35</accession>
<keyword evidence="2" id="KW-0472">Membrane</keyword>
<dbReference type="EMBL" id="BONJ01000019">
    <property type="protein sequence ID" value="GIG15066.1"/>
    <property type="molecule type" value="Genomic_DNA"/>
</dbReference>
<evidence type="ECO:0000313" key="4">
    <source>
        <dbReference type="Proteomes" id="UP000660339"/>
    </source>
</evidence>
<gene>
    <name evidence="3" type="ORF">Cme02nite_33980</name>
</gene>
<reference evidence="3" key="1">
    <citation type="submission" date="2021-01" db="EMBL/GenBank/DDBJ databases">
        <title>Whole genome shotgun sequence of Catellatospora methionotrophica NBRC 14553.</title>
        <authorList>
            <person name="Komaki H."/>
            <person name="Tamura T."/>
        </authorList>
    </citation>
    <scope>NUCLEOTIDE SEQUENCE</scope>
    <source>
        <strain evidence="3">NBRC 14553</strain>
    </source>
</reference>
<dbReference type="AlphaFoldDB" id="A0A8J3LH35"/>